<keyword evidence="4" id="KW-1133">Transmembrane helix</keyword>
<dbReference type="PANTHER" id="PTHR43630:SF1">
    <property type="entry name" value="POLY-BETA-1,6-N-ACETYL-D-GLUCOSAMINE SYNTHASE"/>
    <property type="match status" value="1"/>
</dbReference>
<sequence>MFPLLLFIGLVLVGYLTFNALYLFVSAVAGRLGNADDKPDSLAVDRVRRIAVLIPAYREDAVIIGSVIVNLQQDYPADRYDLIVIADSFLPATLEKLAQYPIQVVPVQFEQSTVQKSIAFALNQLPENRYDIVLISDADNHMAPDFLTRINRAFGQGWRAVQGHRTAKNTNTSVAVFDAMNEEVNNNLFRAGQRALGVSASLIGSGMAFEPALLKQALSRIQTVGGYDKELEMLLALEGIRIGYLQDAIIYDEKVQNVAVFHKQRTRWVAAQLYFVKAYFKTGMQQLGKGNWDAFNALVKALLFPRMILLAILGVLFLLTLLIGNPAWIVYTGGLLTLLLGSLLLSIPSALWQKLSARDFLVLPSLIFGMFKSLLKFKQAGKKFLHTPHAETSEPG</sequence>
<evidence type="ECO:0000256" key="1">
    <source>
        <dbReference type="ARBA" id="ARBA00006739"/>
    </source>
</evidence>
<comment type="caution">
    <text evidence="5">The sequence shown here is derived from an EMBL/GenBank/DDBJ whole genome shotgun (WGS) entry which is preliminary data.</text>
</comment>
<protein>
    <submittedName>
        <fullName evidence="5">Cellulose synthase/poly-beta-1,6-N-acetylglucosamine synthase-like glycosyltransferase</fullName>
    </submittedName>
</protein>
<keyword evidence="3" id="KW-0808">Transferase</keyword>
<dbReference type="RefSeq" id="WP_186740348.1">
    <property type="nucleotide sequence ID" value="NZ_VFIA01000039.1"/>
</dbReference>
<gene>
    <name evidence="5" type="ORF">FH603_4698</name>
</gene>
<accession>A0ABR6WDW9</accession>
<evidence type="ECO:0000313" key="6">
    <source>
        <dbReference type="Proteomes" id="UP000700732"/>
    </source>
</evidence>
<evidence type="ECO:0000256" key="2">
    <source>
        <dbReference type="ARBA" id="ARBA00022676"/>
    </source>
</evidence>
<dbReference type="Pfam" id="PF13641">
    <property type="entry name" value="Glyco_tranf_2_3"/>
    <property type="match status" value="1"/>
</dbReference>
<proteinExistence type="inferred from homology"/>
<dbReference type="EMBL" id="VFIA01000039">
    <property type="protein sequence ID" value="MBC3794171.1"/>
    <property type="molecule type" value="Genomic_DNA"/>
</dbReference>
<dbReference type="PANTHER" id="PTHR43630">
    <property type="entry name" value="POLY-BETA-1,6-N-ACETYL-D-GLUCOSAMINE SYNTHASE"/>
    <property type="match status" value="1"/>
</dbReference>
<name>A0ABR6WDW9_9BACT</name>
<dbReference type="InterPro" id="IPR029044">
    <property type="entry name" value="Nucleotide-diphossugar_trans"/>
</dbReference>
<dbReference type="Gene3D" id="3.90.550.10">
    <property type="entry name" value="Spore Coat Polysaccharide Biosynthesis Protein SpsA, Chain A"/>
    <property type="match status" value="1"/>
</dbReference>
<dbReference type="SUPFAM" id="SSF53448">
    <property type="entry name" value="Nucleotide-diphospho-sugar transferases"/>
    <property type="match status" value="1"/>
</dbReference>
<keyword evidence="4" id="KW-0812">Transmembrane</keyword>
<feature type="transmembrane region" description="Helical" evidence="4">
    <location>
        <begin position="303"/>
        <end position="322"/>
    </location>
</feature>
<reference evidence="5 6" key="1">
    <citation type="submission" date="2019-06" db="EMBL/GenBank/DDBJ databases">
        <title>Spirosoma utsteinense sp. nov. isolated from Antarctic ice-free soils.</title>
        <authorList>
            <person name="Tahon G."/>
        </authorList>
    </citation>
    <scope>NUCLEOTIDE SEQUENCE [LARGE SCALE GENOMIC DNA]</scope>
    <source>
        <strain evidence="5 6">LMG 31447</strain>
    </source>
</reference>
<evidence type="ECO:0000313" key="5">
    <source>
        <dbReference type="EMBL" id="MBC3794171.1"/>
    </source>
</evidence>
<feature type="transmembrane region" description="Helical" evidence="4">
    <location>
        <begin position="329"/>
        <end position="351"/>
    </location>
</feature>
<comment type="similarity">
    <text evidence="1">Belongs to the glycosyltransferase 2 family.</text>
</comment>
<keyword evidence="2" id="KW-0328">Glycosyltransferase</keyword>
<dbReference type="Proteomes" id="UP000700732">
    <property type="component" value="Unassembled WGS sequence"/>
</dbReference>
<evidence type="ECO:0000256" key="4">
    <source>
        <dbReference type="SAM" id="Phobius"/>
    </source>
</evidence>
<evidence type="ECO:0000256" key="3">
    <source>
        <dbReference type="ARBA" id="ARBA00022679"/>
    </source>
</evidence>
<organism evidence="5 6">
    <name type="scientific">Spirosoma utsteinense</name>
    <dbReference type="NCBI Taxonomy" id="2585773"/>
    <lineage>
        <taxon>Bacteria</taxon>
        <taxon>Pseudomonadati</taxon>
        <taxon>Bacteroidota</taxon>
        <taxon>Cytophagia</taxon>
        <taxon>Cytophagales</taxon>
        <taxon>Cytophagaceae</taxon>
        <taxon>Spirosoma</taxon>
    </lineage>
</organism>
<keyword evidence="6" id="KW-1185">Reference proteome</keyword>
<keyword evidence="4" id="KW-0472">Membrane</keyword>